<reference evidence="3" key="1">
    <citation type="submission" date="2023-06" db="EMBL/GenBank/DDBJ databases">
        <title>Survivors Of The Sea: Transcriptome response of Skeletonema marinoi to long-term dormancy.</title>
        <authorList>
            <person name="Pinder M.I.M."/>
            <person name="Kourtchenko O."/>
            <person name="Robertson E.K."/>
            <person name="Larsson T."/>
            <person name="Maumus F."/>
            <person name="Osuna-Cruz C.M."/>
            <person name="Vancaester E."/>
            <person name="Stenow R."/>
            <person name="Vandepoele K."/>
            <person name="Ploug H."/>
            <person name="Bruchert V."/>
            <person name="Godhe A."/>
            <person name="Topel M."/>
        </authorList>
    </citation>
    <scope>NUCLEOTIDE SEQUENCE</scope>
    <source>
        <strain evidence="3">R05AC</strain>
    </source>
</reference>
<sequence length="517" mass="55362">MKLTFTTSLALLTAASASSANGGGLRSRRLSLFAEDSSKKGKKASATRASTSNAKADKSDSDEADDSTPLQTTSNAKADKSNNDDAGDSTSPKTTDPGSKSAKGETKSNVIGGAKAAKAAEAANLKMESARPYYGLETEEDLYYFGDKIEGSFELNDETLSDAAAANFNATLINDYKIGMFPFMGRPNCAGNPAIVEVPVTIADGGTADPIDFEGTFSIDTSIDFREEGTGFDLYLMDEDGCNEILGPLAVTITLTPEEQKAEDEAAELKSKSANTPRAKAEKGKAATVKKTTYKKKKKEVDPKKITVKSKEALSTDDYELATNKVEYEVDEDIVVNYSIVAAPTATAEGRRLKKNKKNKDQPESEPITDEPEDEPVDEPMEEQVDEPVSDQPEPELQPDPVVSEDDEEEEGEQQPDLLPTDLAIEEATVSDPTDITKFKLGVFMKMANPQHGKLLPLHEVPLCTSDSCTAEEISAGSITISAADLDTSRYGSGYDIWILDDSGDGIAGPVFFAIDA</sequence>
<feature type="region of interest" description="Disordered" evidence="1">
    <location>
        <begin position="262"/>
        <end position="287"/>
    </location>
</feature>
<organism evidence="3 4">
    <name type="scientific">Skeletonema marinoi</name>
    <dbReference type="NCBI Taxonomy" id="267567"/>
    <lineage>
        <taxon>Eukaryota</taxon>
        <taxon>Sar</taxon>
        <taxon>Stramenopiles</taxon>
        <taxon>Ochrophyta</taxon>
        <taxon>Bacillariophyta</taxon>
        <taxon>Coscinodiscophyceae</taxon>
        <taxon>Thalassiosirophycidae</taxon>
        <taxon>Thalassiosirales</taxon>
        <taxon>Skeletonemataceae</taxon>
        <taxon>Skeletonema</taxon>
        <taxon>Skeletonema marinoi-dohrnii complex</taxon>
    </lineage>
</organism>
<keyword evidence="2" id="KW-0732">Signal</keyword>
<feature type="signal peptide" evidence="2">
    <location>
        <begin position="1"/>
        <end position="17"/>
    </location>
</feature>
<evidence type="ECO:0000256" key="1">
    <source>
        <dbReference type="SAM" id="MobiDB-lite"/>
    </source>
</evidence>
<proteinExistence type="predicted"/>
<dbReference type="AlphaFoldDB" id="A0AAD9DH91"/>
<feature type="region of interest" description="Disordered" evidence="1">
    <location>
        <begin position="352"/>
        <end position="421"/>
    </location>
</feature>
<feature type="chain" id="PRO_5042074542" evidence="2">
    <location>
        <begin position="18"/>
        <end position="517"/>
    </location>
</feature>
<gene>
    <name evidence="3" type="ORF">QTG54_003709</name>
</gene>
<name>A0AAD9DH91_9STRA</name>
<feature type="compositionally biased region" description="Acidic residues" evidence="1">
    <location>
        <begin position="403"/>
        <end position="414"/>
    </location>
</feature>
<comment type="caution">
    <text evidence="3">The sequence shown here is derived from an EMBL/GenBank/DDBJ whole genome shotgun (WGS) entry which is preliminary data.</text>
</comment>
<keyword evidence="4" id="KW-1185">Reference proteome</keyword>
<dbReference type="Proteomes" id="UP001224775">
    <property type="component" value="Unassembled WGS sequence"/>
</dbReference>
<feature type="compositionally biased region" description="Acidic residues" evidence="1">
    <location>
        <begin position="367"/>
        <end position="389"/>
    </location>
</feature>
<feature type="region of interest" description="Disordered" evidence="1">
    <location>
        <begin position="33"/>
        <end position="109"/>
    </location>
</feature>
<dbReference type="EMBL" id="JATAAI010000005">
    <property type="protein sequence ID" value="KAK1745785.1"/>
    <property type="molecule type" value="Genomic_DNA"/>
</dbReference>
<evidence type="ECO:0000313" key="4">
    <source>
        <dbReference type="Proteomes" id="UP001224775"/>
    </source>
</evidence>
<evidence type="ECO:0000313" key="3">
    <source>
        <dbReference type="EMBL" id="KAK1745785.1"/>
    </source>
</evidence>
<protein>
    <submittedName>
        <fullName evidence="3">Uncharacterized protein</fullName>
    </submittedName>
</protein>
<feature type="compositionally biased region" description="Basic and acidic residues" evidence="1">
    <location>
        <begin position="262"/>
        <end position="271"/>
    </location>
</feature>
<feature type="compositionally biased region" description="Polar residues" evidence="1">
    <location>
        <begin position="88"/>
        <end position="98"/>
    </location>
</feature>
<evidence type="ECO:0000256" key="2">
    <source>
        <dbReference type="SAM" id="SignalP"/>
    </source>
</evidence>
<accession>A0AAD9DH91</accession>